<evidence type="ECO:0000313" key="3">
    <source>
        <dbReference type="EMBL" id="CAD8084058.1"/>
    </source>
</evidence>
<keyword evidence="1" id="KW-0496">Mitochondrion</keyword>
<reference evidence="3" key="1">
    <citation type="submission" date="2021-01" db="EMBL/GenBank/DDBJ databases">
        <authorList>
            <consortium name="Genoscope - CEA"/>
            <person name="William W."/>
        </authorList>
    </citation>
    <scope>NUCLEOTIDE SEQUENCE</scope>
</reference>
<dbReference type="GO" id="GO:0015031">
    <property type="term" value="P:protein transport"/>
    <property type="evidence" value="ECO:0007669"/>
    <property type="project" value="UniProtKB-KW"/>
</dbReference>
<dbReference type="InterPro" id="IPR004274">
    <property type="entry name" value="FCP1_dom"/>
</dbReference>
<organism evidence="3 4">
    <name type="scientific">Paramecium sonneborni</name>
    <dbReference type="NCBI Taxonomy" id="65129"/>
    <lineage>
        <taxon>Eukaryota</taxon>
        <taxon>Sar</taxon>
        <taxon>Alveolata</taxon>
        <taxon>Ciliophora</taxon>
        <taxon>Intramacronucleata</taxon>
        <taxon>Oligohymenophorea</taxon>
        <taxon>Peniculida</taxon>
        <taxon>Parameciidae</taxon>
        <taxon>Paramecium</taxon>
    </lineage>
</organism>
<comment type="subunit">
    <text evidence="1">Component of the TIM23 complex.</text>
</comment>
<accession>A0A8S1MUV1</accession>
<keyword evidence="1" id="KW-0653">Protein transport</keyword>
<dbReference type="GO" id="GO:0005744">
    <property type="term" value="C:TIM23 mitochondrial import inner membrane translocase complex"/>
    <property type="evidence" value="ECO:0007669"/>
    <property type="project" value="UniProtKB-UniRule"/>
</dbReference>
<dbReference type="InterPro" id="IPR050365">
    <property type="entry name" value="TIM50"/>
</dbReference>
<keyword evidence="1" id="KW-0813">Transport</keyword>
<comment type="function">
    <text evidence="1">Essential component of the TIM23 complex, a complex that mediates the translocation of transit peptide-containing proteins across the mitochondrial inner membrane.</text>
</comment>
<keyword evidence="1" id="KW-0809">Transit peptide</keyword>
<comment type="subcellular location">
    <subcellularLocation>
        <location evidence="1">Mitochondrion inner membrane</location>
        <topology evidence="1">Single-pass membrane protein</topology>
    </subcellularLocation>
</comment>
<keyword evidence="1" id="KW-0811">Translocation</keyword>
<comment type="similarity">
    <text evidence="1">Belongs to the TIM50 family.</text>
</comment>
<evidence type="ECO:0000313" key="4">
    <source>
        <dbReference type="Proteomes" id="UP000692954"/>
    </source>
</evidence>
<dbReference type="EMBL" id="CAJJDN010000046">
    <property type="protein sequence ID" value="CAD8084058.1"/>
    <property type="molecule type" value="Genomic_DNA"/>
</dbReference>
<protein>
    <recommendedName>
        <fullName evidence="1">Mitochondrial import inner membrane translocase subunit TIM50</fullName>
    </recommendedName>
</protein>
<gene>
    <name evidence="3" type="ORF">PSON_ATCC_30995.1.T0460055</name>
</gene>
<feature type="domain" description="FCP1 homology" evidence="2">
    <location>
        <begin position="67"/>
        <end position="238"/>
    </location>
</feature>
<keyword evidence="4" id="KW-1185">Reference proteome</keyword>
<dbReference type="PANTHER" id="PTHR12210">
    <property type="entry name" value="DULLARD PROTEIN PHOSPHATASE"/>
    <property type="match status" value="1"/>
</dbReference>
<dbReference type="Proteomes" id="UP000692954">
    <property type="component" value="Unassembled WGS sequence"/>
</dbReference>
<dbReference type="Pfam" id="PF03031">
    <property type="entry name" value="NIF"/>
    <property type="match status" value="1"/>
</dbReference>
<proteinExistence type="inferred from homology"/>
<dbReference type="AlphaFoldDB" id="A0A8S1MUV1"/>
<dbReference type="CDD" id="cd07521">
    <property type="entry name" value="HAD_FCP1-like"/>
    <property type="match status" value="1"/>
</dbReference>
<evidence type="ECO:0000259" key="2">
    <source>
        <dbReference type="PROSITE" id="PS50969"/>
    </source>
</evidence>
<name>A0A8S1MUV1_9CILI</name>
<comment type="caution">
    <text evidence="3">The sequence shown here is derived from an EMBL/GenBank/DDBJ whole genome shotgun (WGS) entry which is preliminary data.</text>
</comment>
<dbReference type="SMART" id="SM00577">
    <property type="entry name" value="CPDc"/>
    <property type="match status" value="1"/>
</dbReference>
<dbReference type="OrthoDB" id="277011at2759"/>
<sequence>MIKILRSLRQINHKQSYGLFGWFNKKEEKIDDSAYDPANWKQLQPAFNKVKEENQNKPKLLPIKKKEYSDKLTVVMELDEVLVYSFVPDPKDMFMNAPLRQYDYYIDLPEFDNFVHVYKREQLDEFLDYFLNYTEPVIWSKGQRIYVERVLEKLCPKFPKDHIFCQEECNLVEEDDLEDYFKDLDLLGRDRKKIVYVDSKPLSFWTTGDNSIPVRMFVADNTDTKDDLQKLTNILERLKQENDVRDYLKKIYKVEETLRETKFIE</sequence>
<evidence type="ECO:0000256" key="1">
    <source>
        <dbReference type="RuleBase" id="RU365079"/>
    </source>
</evidence>
<dbReference type="PROSITE" id="PS50969">
    <property type="entry name" value="FCP1"/>
    <property type="match status" value="1"/>
</dbReference>